<dbReference type="GO" id="GO:0035435">
    <property type="term" value="P:phosphate ion transmembrane transport"/>
    <property type="evidence" value="ECO:0007669"/>
    <property type="project" value="InterPro"/>
</dbReference>
<keyword evidence="3" id="KW-0592">Phosphate transport</keyword>
<name>A0A845BGZ2_9NEIS</name>
<keyword evidence="1" id="KW-0813">Transport</keyword>
<dbReference type="Proteomes" id="UP000467214">
    <property type="component" value="Unassembled WGS sequence"/>
</dbReference>
<evidence type="ECO:0000259" key="6">
    <source>
        <dbReference type="PROSITE" id="PS50893"/>
    </source>
</evidence>
<dbReference type="InterPro" id="IPR017871">
    <property type="entry name" value="ABC_transporter-like_CS"/>
</dbReference>
<dbReference type="Pfam" id="PF00005">
    <property type="entry name" value="ABC_tran"/>
    <property type="match status" value="1"/>
</dbReference>
<dbReference type="InterPro" id="IPR027417">
    <property type="entry name" value="P-loop_NTPase"/>
</dbReference>
<proteinExistence type="predicted"/>
<dbReference type="GO" id="GO:0016020">
    <property type="term" value="C:membrane"/>
    <property type="evidence" value="ECO:0007669"/>
    <property type="project" value="InterPro"/>
</dbReference>
<evidence type="ECO:0000256" key="5">
    <source>
        <dbReference type="ARBA" id="ARBA00022840"/>
    </source>
</evidence>
<dbReference type="CDD" id="cd03260">
    <property type="entry name" value="ABC_PstB_phosphate_transporter"/>
    <property type="match status" value="1"/>
</dbReference>
<dbReference type="PANTHER" id="PTHR43423">
    <property type="entry name" value="ABC TRANSPORTER I FAMILY MEMBER 17"/>
    <property type="match status" value="1"/>
</dbReference>
<dbReference type="InterPro" id="IPR003439">
    <property type="entry name" value="ABC_transporter-like_ATP-bd"/>
</dbReference>
<protein>
    <submittedName>
        <fullName evidence="7">ATP-binding cassette domain-containing protein</fullName>
    </submittedName>
</protein>
<dbReference type="RefSeq" id="WP_160794020.1">
    <property type="nucleotide sequence ID" value="NZ_WSSB01000001.1"/>
</dbReference>
<dbReference type="GO" id="GO:0016887">
    <property type="term" value="F:ATP hydrolysis activity"/>
    <property type="evidence" value="ECO:0007669"/>
    <property type="project" value="InterPro"/>
</dbReference>
<dbReference type="Gene3D" id="3.40.50.300">
    <property type="entry name" value="P-loop containing nucleotide triphosphate hydrolases"/>
    <property type="match status" value="1"/>
</dbReference>
<dbReference type="SMART" id="SM00382">
    <property type="entry name" value="AAA"/>
    <property type="match status" value="1"/>
</dbReference>
<reference evidence="7 8" key="1">
    <citation type="submission" date="2019-12" db="EMBL/GenBank/DDBJ databases">
        <title>Neisseriaceae gen. nov. sp. Genome sequencing and assembly.</title>
        <authorList>
            <person name="Liu Z."/>
            <person name="Li A."/>
        </authorList>
    </citation>
    <scope>NUCLEOTIDE SEQUENCE [LARGE SCALE GENOMIC DNA]</scope>
    <source>
        <strain evidence="7 8">B2N2-7</strain>
    </source>
</reference>
<dbReference type="InterPro" id="IPR005670">
    <property type="entry name" value="PstB-like"/>
</dbReference>
<dbReference type="EMBL" id="WSSB01000001">
    <property type="protein sequence ID" value="MXR35382.1"/>
    <property type="molecule type" value="Genomic_DNA"/>
</dbReference>
<dbReference type="PANTHER" id="PTHR43423:SF1">
    <property type="entry name" value="ABC TRANSPORTER I FAMILY MEMBER 17"/>
    <property type="match status" value="1"/>
</dbReference>
<organism evidence="7 8">
    <name type="scientific">Craterilacuibacter sinensis</name>
    <dbReference type="NCBI Taxonomy" id="2686017"/>
    <lineage>
        <taxon>Bacteria</taxon>
        <taxon>Pseudomonadati</taxon>
        <taxon>Pseudomonadota</taxon>
        <taxon>Betaproteobacteria</taxon>
        <taxon>Neisseriales</taxon>
        <taxon>Neisseriaceae</taxon>
        <taxon>Craterilacuibacter</taxon>
    </lineage>
</organism>
<dbReference type="GO" id="GO:0005315">
    <property type="term" value="F:phosphate transmembrane transporter activity"/>
    <property type="evidence" value="ECO:0007669"/>
    <property type="project" value="InterPro"/>
</dbReference>
<evidence type="ECO:0000256" key="4">
    <source>
        <dbReference type="ARBA" id="ARBA00022741"/>
    </source>
</evidence>
<keyword evidence="8" id="KW-1185">Reference proteome</keyword>
<sequence length="230" mass="25188">MSAIRCHQLSLAIGKRQLLSNISLELPGNKLSVLLGPSGSGKTSFLRVLNRLHDDTAGARVSGELTLSLSGQTIHPYHHGTDPVWLRRRVGMVFQHPNLLPGSIGHNLRLPVQLVKNPPRAELAQRIEAALREAQLWDEVCMRLDAPAASLSGGQQQRLCLARALILQPEILLLDEPTVSLDTQASSDIEALITSLKCRYTLVMVSHNPVQAKRLADKIIVFRDGSLVDS</sequence>
<keyword evidence="5 7" id="KW-0067">ATP-binding</keyword>
<accession>A0A845BGZ2</accession>
<gene>
    <name evidence="7" type="ORF">GQF02_00010</name>
</gene>
<evidence type="ECO:0000256" key="1">
    <source>
        <dbReference type="ARBA" id="ARBA00022448"/>
    </source>
</evidence>
<dbReference type="SUPFAM" id="SSF52540">
    <property type="entry name" value="P-loop containing nucleoside triphosphate hydrolases"/>
    <property type="match status" value="1"/>
</dbReference>
<keyword evidence="2" id="KW-0472">Membrane</keyword>
<dbReference type="AlphaFoldDB" id="A0A845BGZ2"/>
<evidence type="ECO:0000313" key="8">
    <source>
        <dbReference type="Proteomes" id="UP000467214"/>
    </source>
</evidence>
<comment type="caution">
    <text evidence="7">The sequence shown here is derived from an EMBL/GenBank/DDBJ whole genome shotgun (WGS) entry which is preliminary data.</text>
</comment>
<dbReference type="PROSITE" id="PS00211">
    <property type="entry name" value="ABC_TRANSPORTER_1"/>
    <property type="match status" value="1"/>
</dbReference>
<keyword evidence="2" id="KW-1003">Cell membrane</keyword>
<evidence type="ECO:0000256" key="3">
    <source>
        <dbReference type="ARBA" id="ARBA00022592"/>
    </source>
</evidence>
<evidence type="ECO:0000313" key="7">
    <source>
        <dbReference type="EMBL" id="MXR35382.1"/>
    </source>
</evidence>
<dbReference type="InterPro" id="IPR003593">
    <property type="entry name" value="AAA+_ATPase"/>
</dbReference>
<evidence type="ECO:0000256" key="2">
    <source>
        <dbReference type="ARBA" id="ARBA00022475"/>
    </source>
</evidence>
<dbReference type="PROSITE" id="PS50893">
    <property type="entry name" value="ABC_TRANSPORTER_2"/>
    <property type="match status" value="1"/>
</dbReference>
<keyword evidence="4" id="KW-0547">Nucleotide-binding</keyword>
<feature type="domain" description="ABC transporter" evidence="6">
    <location>
        <begin position="4"/>
        <end position="230"/>
    </location>
</feature>
<dbReference type="GO" id="GO:0005524">
    <property type="term" value="F:ATP binding"/>
    <property type="evidence" value="ECO:0007669"/>
    <property type="project" value="UniProtKB-KW"/>
</dbReference>